<sequence>MDGKWTADKSQRMEGTCCLLLKTKVPELCRITDQRYEKLPYFLFGDFNFRLDFRSLIESYESLNASLLLPQLCLQTEPPSALLCYGCKFPACLYARISNHRPAATPASCSARATPLIVSGRGNWFQLTPIQRPFDWQTKDTATWRLILGLSSLEVVQAPPDSSFLSHGSYHSLA</sequence>
<dbReference type="EMBL" id="JAHRIN010059655">
    <property type="protein sequence ID" value="MEQ2212324.1"/>
    <property type="molecule type" value="Genomic_DNA"/>
</dbReference>
<evidence type="ECO:0000313" key="2">
    <source>
        <dbReference type="Proteomes" id="UP001434883"/>
    </source>
</evidence>
<organism evidence="1 2">
    <name type="scientific">Xenoophorus captivus</name>
    <dbReference type="NCBI Taxonomy" id="1517983"/>
    <lineage>
        <taxon>Eukaryota</taxon>
        <taxon>Metazoa</taxon>
        <taxon>Chordata</taxon>
        <taxon>Craniata</taxon>
        <taxon>Vertebrata</taxon>
        <taxon>Euteleostomi</taxon>
        <taxon>Actinopterygii</taxon>
        <taxon>Neopterygii</taxon>
        <taxon>Teleostei</taxon>
        <taxon>Neoteleostei</taxon>
        <taxon>Acanthomorphata</taxon>
        <taxon>Ovalentaria</taxon>
        <taxon>Atherinomorphae</taxon>
        <taxon>Cyprinodontiformes</taxon>
        <taxon>Goodeidae</taxon>
        <taxon>Xenoophorus</taxon>
    </lineage>
</organism>
<keyword evidence="2" id="KW-1185">Reference proteome</keyword>
<protein>
    <recommendedName>
        <fullName evidence="3">Inositol-polyphosphate 5-phosphatase</fullName>
    </recommendedName>
</protein>
<name>A0ABV0RWG3_9TELE</name>
<reference evidence="1 2" key="1">
    <citation type="submission" date="2021-06" db="EMBL/GenBank/DDBJ databases">
        <authorList>
            <person name="Palmer J.M."/>
        </authorList>
    </citation>
    <scope>NUCLEOTIDE SEQUENCE [LARGE SCALE GENOMIC DNA]</scope>
    <source>
        <strain evidence="1 2">XC_2019</strain>
        <tissue evidence="1">Muscle</tissue>
    </source>
</reference>
<gene>
    <name evidence="1" type="ORF">XENOCAPTIV_029290</name>
</gene>
<dbReference type="Proteomes" id="UP001434883">
    <property type="component" value="Unassembled WGS sequence"/>
</dbReference>
<proteinExistence type="predicted"/>
<evidence type="ECO:0008006" key="3">
    <source>
        <dbReference type="Google" id="ProtNLM"/>
    </source>
</evidence>
<accession>A0ABV0RWG3</accession>
<evidence type="ECO:0000313" key="1">
    <source>
        <dbReference type="EMBL" id="MEQ2212324.1"/>
    </source>
</evidence>
<comment type="caution">
    <text evidence="1">The sequence shown here is derived from an EMBL/GenBank/DDBJ whole genome shotgun (WGS) entry which is preliminary data.</text>
</comment>